<dbReference type="eggNOG" id="ENOG5033VPC">
    <property type="taxonomic scope" value="Bacteria"/>
</dbReference>
<dbReference type="AlphaFoldDB" id="G9ELS4"/>
<dbReference type="RefSeq" id="WP_006870020.1">
    <property type="nucleotide sequence ID" value="NZ_JH413808.1"/>
</dbReference>
<accession>G9ELS4</accession>
<dbReference type="InParanoid" id="G9ELS4"/>
<evidence type="ECO:0000256" key="1">
    <source>
        <dbReference type="SAM" id="SignalP"/>
    </source>
</evidence>
<keyword evidence="1" id="KW-0732">Signal</keyword>
<dbReference type="InterPro" id="IPR025737">
    <property type="entry name" value="FApF"/>
</dbReference>
<proteinExistence type="predicted"/>
<organism evidence="2 3">
    <name type="scientific">Legionella drancourtii LLAP12</name>
    <dbReference type="NCBI Taxonomy" id="658187"/>
    <lineage>
        <taxon>Bacteria</taxon>
        <taxon>Pseudomonadati</taxon>
        <taxon>Pseudomonadota</taxon>
        <taxon>Gammaproteobacteria</taxon>
        <taxon>Legionellales</taxon>
        <taxon>Legionellaceae</taxon>
        <taxon>Legionella</taxon>
    </lineage>
</organism>
<name>G9ELS4_9GAMM</name>
<dbReference type="STRING" id="658187.LDG_6075"/>
<sequence>MNSTVFKRTMSLLYMMTPASVLYANCTGIIDISNSPSHSDSPCSVPFKKVVVELSYSQQQLMQHAGTQQSFPYAELRIGLPRSNEFFVLLPNYIQQSIAPTSGSTATSAGLKHTISYNDQWIFAVESIANTASGSYSYGAQHWGTTITGIASYTINPQFNISAMLGLSRTSEAAILGGRYFNSINPDLIITYTPNAKIAVYGEVYGQSNIDATTGAGFNFDAGLQLLMSPNTLFNLSAGQQLYNYLGDFTHYINIGVTVML</sequence>
<evidence type="ECO:0000313" key="3">
    <source>
        <dbReference type="Proteomes" id="UP000002770"/>
    </source>
</evidence>
<dbReference type="HOGENOM" id="CLU_1037439_0_0_6"/>
<gene>
    <name evidence="2" type="ORF">LDG_6075</name>
</gene>
<dbReference type="Proteomes" id="UP000002770">
    <property type="component" value="Unassembled WGS sequence"/>
</dbReference>
<feature type="chain" id="PRO_5003521328" description="Transporter" evidence="1">
    <location>
        <begin position="24"/>
        <end position="261"/>
    </location>
</feature>
<evidence type="ECO:0008006" key="4">
    <source>
        <dbReference type="Google" id="ProtNLM"/>
    </source>
</evidence>
<feature type="signal peptide" evidence="1">
    <location>
        <begin position="1"/>
        <end position="23"/>
    </location>
</feature>
<keyword evidence="3" id="KW-1185">Reference proteome</keyword>
<evidence type="ECO:0000313" key="2">
    <source>
        <dbReference type="EMBL" id="EHL31909.1"/>
    </source>
</evidence>
<reference evidence="2 3" key="1">
    <citation type="journal article" date="2011" name="BMC Genomics">
        <title>Insight into cross-talk between intra-amoebal pathogens.</title>
        <authorList>
            <person name="Gimenez G."/>
            <person name="Bertelli C."/>
            <person name="Moliner C."/>
            <person name="Robert C."/>
            <person name="Raoult D."/>
            <person name="Fournier P.E."/>
            <person name="Greub G."/>
        </authorList>
    </citation>
    <scope>NUCLEOTIDE SEQUENCE [LARGE SCALE GENOMIC DNA]</scope>
    <source>
        <strain evidence="2 3">LLAP12</strain>
    </source>
</reference>
<dbReference type="EMBL" id="JH413808">
    <property type="protein sequence ID" value="EHL31909.1"/>
    <property type="molecule type" value="Genomic_DNA"/>
</dbReference>
<dbReference type="Pfam" id="PF13557">
    <property type="entry name" value="Phenol_MetA_deg"/>
    <property type="match status" value="1"/>
</dbReference>
<dbReference type="OrthoDB" id="5645193at2"/>
<protein>
    <recommendedName>
        <fullName evidence="4">Transporter</fullName>
    </recommendedName>
</protein>